<dbReference type="Proteomes" id="UP000094609">
    <property type="component" value="Chromosome"/>
</dbReference>
<organism evidence="1 2">
    <name type="scientific">Sulfurospirillum halorespirans DSM 13726</name>
    <dbReference type="NCBI Taxonomy" id="1193502"/>
    <lineage>
        <taxon>Bacteria</taxon>
        <taxon>Pseudomonadati</taxon>
        <taxon>Campylobacterota</taxon>
        <taxon>Epsilonproteobacteria</taxon>
        <taxon>Campylobacterales</taxon>
        <taxon>Sulfurospirillaceae</taxon>
        <taxon>Sulfurospirillum</taxon>
    </lineage>
</organism>
<dbReference type="KEGG" id="shal:SHALO_0368"/>
<evidence type="ECO:0000313" key="1">
    <source>
        <dbReference type="EMBL" id="AOO64165.1"/>
    </source>
</evidence>
<dbReference type="AlphaFoldDB" id="A0A1D7TGM9"/>
<dbReference type="EMBL" id="CP017111">
    <property type="protein sequence ID" value="AOO64165.1"/>
    <property type="molecule type" value="Genomic_DNA"/>
</dbReference>
<protein>
    <submittedName>
        <fullName evidence="1">Uncharacterized protein</fullName>
    </submittedName>
</protein>
<proteinExistence type="predicted"/>
<dbReference type="STRING" id="1193502.SHALO_0368"/>
<sequence>MPKAKKLSISKTSITSLKEQNYKKHFDTVDSSFAIEHYGTYLIYRHTGDSTNLHARVYLSLANHVDFIKALQKKGSSTIKPSSKINKQNVLDLFPQYSNFIIDSLLQIVPENSNVSTIRECLYACGIFLKAMQKNSISLEKLQDMTNEHQEIVWDTILDLKINRANKTHLTAFFNRVSELVPHFTSRRKAGRRIKKPTKALPTTTLYQLDICARKELNYIINRAKEYQQWMEEFQKINLFSLENLAKTYFDNVDLGNKGTSLNLIIKKIAMLLYNIDLRCWVRCVSPSVFRYKDGQQEEQHKKLLMIAQDGMNITINSEKIFAFWHKELITDWPFDRSIKECYKTLFVDEASFIASNFYKLGLKIADYTSRILPSMHEIYPLILYLLIRKGVNPEVLRSWKVHSDNNGEYQLGDNTGLTIDIHGIKSRNNTRYRTVIQHNSLTFEYLSFYLKWLTPLWERSNQNNFFLYLNFLEPKNNCVSIWTRRRFFDSIKRSNQSLYKKYLITDSMGEKLDSIDHMRLRVNKNYTNYLHGLTEYERQLKKGHKHINTQIHYENCAEFKEGKLYKIAKTQDKLVGIFSGKIIIDDDPKMFIFQGPLANCQNPKNPTFPNAPSLQSDEICSDWLKCLTQCSQSCVIPKIHGPVIFAWIKYMEEEKEIFLSEADWEKEYLIDYQAALNTIENFTTFEKEYALQEMRHYSTFVSKKFQRIRKLNLNEVEHDTTTY</sequence>
<dbReference type="RefSeq" id="WP_069477126.1">
    <property type="nucleotide sequence ID" value="NZ_CP017111.1"/>
</dbReference>
<keyword evidence="2" id="KW-1185">Reference proteome</keyword>
<gene>
    <name evidence="1" type="ORF">SHALO_0368</name>
</gene>
<name>A0A1D7TGM9_9BACT</name>
<evidence type="ECO:0000313" key="2">
    <source>
        <dbReference type="Proteomes" id="UP000094609"/>
    </source>
</evidence>
<reference evidence="2" key="1">
    <citation type="submission" date="2016-08" db="EMBL/GenBank/DDBJ databases">
        <title>Complete genome sequence of the organohalide-respiring Epsilonproteobacterium Sulfurospirillum halorespirans.</title>
        <authorList>
            <person name="Goris T."/>
            <person name="Zimmermann J."/>
            <person name="Schenz B."/>
            <person name="Lemos M."/>
            <person name="Hackermueller J."/>
            <person name="Diekert G."/>
        </authorList>
    </citation>
    <scope>NUCLEOTIDE SEQUENCE [LARGE SCALE GENOMIC DNA]</scope>
    <source>
        <strain>DSM 13726</strain>
        <strain evidence="2">PCE-M2</strain>
    </source>
</reference>
<accession>A0A1D7TGM9</accession>